<gene>
    <name evidence="4" type="ORF">TR117378</name>
</gene>
<evidence type="ECO:0000259" key="3">
    <source>
        <dbReference type="PROSITE" id="PS50966"/>
    </source>
</evidence>
<dbReference type="GO" id="GO:0008270">
    <property type="term" value="F:zinc ion binding"/>
    <property type="evidence" value="ECO:0007669"/>
    <property type="project" value="UniProtKB-KW"/>
</dbReference>
<dbReference type="AlphaFoldDB" id="A0A0X3P5L7"/>
<evidence type="ECO:0000313" key="4">
    <source>
        <dbReference type="EMBL" id="JAP46953.1"/>
    </source>
</evidence>
<dbReference type="PROSITE" id="PS50966">
    <property type="entry name" value="ZF_SWIM"/>
    <property type="match status" value="1"/>
</dbReference>
<keyword evidence="1" id="KW-0479">Metal-binding</keyword>
<keyword evidence="1" id="KW-0862">Zinc</keyword>
<reference evidence="4" key="1">
    <citation type="submission" date="2016-01" db="EMBL/GenBank/DDBJ databases">
        <title>Reference transcriptome for the parasite Schistocephalus solidus: insights into the molecular evolution of parasitism.</title>
        <authorList>
            <person name="Hebert F.O."/>
            <person name="Grambauer S."/>
            <person name="Barber I."/>
            <person name="Landry C.R."/>
            <person name="Aubin-Horth N."/>
        </authorList>
    </citation>
    <scope>NUCLEOTIDE SEQUENCE</scope>
</reference>
<keyword evidence="1" id="KW-0863">Zinc-finger</keyword>
<dbReference type="Pfam" id="PF21056">
    <property type="entry name" value="ZSWIM1-3_RNaseH-like"/>
    <property type="match status" value="1"/>
</dbReference>
<feature type="coiled-coil region" evidence="2">
    <location>
        <begin position="112"/>
        <end position="139"/>
    </location>
</feature>
<dbReference type="EMBL" id="GEEE01016272">
    <property type="protein sequence ID" value="JAP46953.1"/>
    <property type="molecule type" value="Transcribed_RNA"/>
</dbReference>
<name>A0A0X3P5L7_SCHSO</name>
<feature type="non-terminal residue" evidence="4">
    <location>
        <position position="1"/>
    </location>
</feature>
<accession>A0A0X3P5L7</accession>
<organism evidence="4">
    <name type="scientific">Schistocephalus solidus</name>
    <name type="common">Tapeworm</name>
    <dbReference type="NCBI Taxonomy" id="70667"/>
    <lineage>
        <taxon>Eukaryota</taxon>
        <taxon>Metazoa</taxon>
        <taxon>Spiralia</taxon>
        <taxon>Lophotrochozoa</taxon>
        <taxon>Platyhelminthes</taxon>
        <taxon>Cestoda</taxon>
        <taxon>Eucestoda</taxon>
        <taxon>Diphyllobothriidea</taxon>
        <taxon>Diphyllobothriidae</taxon>
        <taxon>Schistocephalus</taxon>
    </lineage>
</organism>
<keyword evidence="2" id="KW-0175">Coiled coil</keyword>
<dbReference type="InterPro" id="IPR007527">
    <property type="entry name" value="Znf_SWIM"/>
</dbReference>
<protein>
    <submittedName>
        <fullName evidence="4">SWIM zinc finger protein</fullName>
    </submittedName>
</protein>
<dbReference type="PANTHER" id="PTHR31569:SF4">
    <property type="entry name" value="SWIM-TYPE DOMAIN-CONTAINING PROTEIN"/>
    <property type="match status" value="1"/>
</dbReference>
<dbReference type="PANTHER" id="PTHR31569">
    <property type="entry name" value="SWIM-TYPE DOMAIN-CONTAINING PROTEIN"/>
    <property type="match status" value="1"/>
</dbReference>
<proteinExistence type="predicted"/>
<dbReference type="InterPro" id="IPR048324">
    <property type="entry name" value="ZSWIM1-3_RNaseH-like"/>
</dbReference>
<evidence type="ECO:0000256" key="1">
    <source>
        <dbReference type="PROSITE-ProRule" id="PRU00325"/>
    </source>
</evidence>
<sequence length="528" mass="60950">HTREFRHCFSSDSFKSIESFRLRLGQFERAFGANFVIHSSTRLPVSHAGSLMLVYSQVLYQCSYKTYIPGGQVKGNTRRTRHIDCPASILLRLRDDKLRIVKLNMEHNHLIRKRIDQSLAKLNQEEENFAKEMLEIRADPLLLVECMNQRFKIDISLEDIRYLLTPKETDSFKHIPGGFIDTLRVNGFAKYILNETGHYQFVAFTSRSLQQFYLGHPEVLSMGYAPNFTACGYLLLIVVGVDKYLSSQSIFFAFINDESLESLRLAVRAFKKLMPACAVSQTATITVDKPGDLATVIAEELSHVTPIFCQWYLMQSVRAKLLMVPKRQRSYLSDLFTHLMNATTEQDYQHSKEVLHIYSPEFYDYFITHWDCCTPSWANFQLSRRLTFGSKTNNRLRGAINSYRQILDSLDTADGLANNLLEHSHQKSQSRARDDLSTIVCTRVWRDQSPEVNNMLRHISPAVGKMLIEEVNGDVDYGHTPDLKRKTCNCSFFLQWNLPCRHLFRLAQNHHLPLTDLIAGCRWIIEVS</sequence>
<dbReference type="InterPro" id="IPR052579">
    <property type="entry name" value="Zinc_finger_SWIM"/>
</dbReference>
<feature type="domain" description="SWIM-type" evidence="3">
    <location>
        <begin position="473"/>
        <end position="511"/>
    </location>
</feature>
<evidence type="ECO:0000256" key="2">
    <source>
        <dbReference type="SAM" id="Coils"/>
    </source>
</evidence>